<dbReference type="CDD" id="cd01450">
    <property type="entry name" value="vWFA_subfamily_ECM"/>
    <property type="match status" value="1"/>
</dbReference>
<dbReference type="AlphaFoldDB" id="A0A3S0ZPN2"/>
<dbReference type="InterPro" id="IPR002035">
    <property type="entry name" value="VWF_A"/>
</dbReference>
<dbReference type="STRING" id="188477.A0A3S0ZPN2"/>
<dbReference type="Proteomes" id="UP000271974">
    <property type="component" value="Unassembled WGS sequence"/>
</dbReference>
<feature type="domain" description="VWFA" evidence="1">
    <location>
        <begin position="1"/>
        <end position="83"/>
    </location>
</feature>
<dbReference type="OrthoDB" id="5985714at2759"/>
<organism evidence="2 3">
    <name type="scientific">Elysia chlorotica</name>
    <name type="common">Eastern emerald elysia</name>
    <name type="synonym">Sea slug</name>
    <dbReference type="NCBI Taxonomy" id="188477"/>
    <lineage>
        <taxon>Eukaryota</taxon>
        <taxon>Metazoa</taxon>
        <taxon>Spiralia</taxon>
        <taxon>Lophotrochozoa</taxon>
        <taxon>Mollusca</taxon>
        <taxon>Gastropoda</taxon>
        <taxon>Heterobranchia</taxon>
        <taxon>Euthyneura</taxon>
        <taxon>Panpulmonata</taxon>
        <taxon>Sacoglossa</taxon>
        <taxon>Placobranchoidea</taxon>
        <taxon>Plakobranchidae</taxon>
        <taxon>Elysia</taxon>
    </lineage>
</organism>
<comment type="caution">
    <text evidence="2">The sequence shown here is derived from an EMBL/GenBank/DDBJ whole genome shotgun (WGS) entry which is preliminary data.</text>
</comment>
<evidence type="ECO:0000313" key="3">
    <source>
        <dbReference type="Proteomes" id="UP000271974"/>
    </source>
</evidence>
<feature type="non-terminal residue" evidence="2">
    <location>
        <position position="310"/>
    </location>
</feature>
<dbReference type="SUPFAM" id="SSF53300">
    <property type="entry name" value="vWA-like"/>
    <property type="match status" value="2"/>
</dbReference>
<dbReference type="Pfam" id="PF00092">
    <property type="entry name" value="VWA"/>
    <property type="match status" value="2"/>
</dbReference>
<dbReference type="EMBL" id="RQTK01000270">
    <property type="protein sequence ID" value="RUS82805.1"/>
    <property type="molecule type" value="Genomic_DNA"/>
</dbReference>
<evidence type="ECO:0000313" key="2">
    <source>
        <dbReference type="EMBL" id="RUS82805.1"/>
    </source>
</evidence>
<reference evidence="2 3" key="1">
    <citation type="submission" date="2019-01" db="EMBL/GenBank/DDBJ databases">
        <title>A draft genome assembly of the solar-powered sea slug Elysia chlorotica.</title>
        <authorList>
            <person name="Cai H."/>
            <person name="Li Q."/>
            <person name="Fang X."/>
            <person name="Li J."/>
            <person name="Curtis N.E."/>
            <person name="Altenburger A."/>
            <person name="Shibata T."/>
            <person name="Feng M."/>
            <person name="Maeda T."/>
            <person name="Schwartz J.A."/>
            <person name="Shigenobu S."/>
            <person name="Lundholm N."/>
            <person name="Nishiyama T."/>
            <person name="Yang H."/>
            <person name="Hasebe M."/>
            <person name="Li S."/>
            <person name="Pierce S.K."/>
            <person name="Wang J."/>
        </authorList>
    </citation>
    <scope>NUCLEOTIDE SEQUENCE [LARGE SCALE GENOMIC DNA]</scope>
    <source>
        <strain evidence="2">EC2010</strain>
        <tissue evidence="2">Whole organism of an adult</tissue>
    </source>
</reference>
<keyword evidence="3" id="KW-1185">Reference proteome</keyword>
<dbReference type="PANTHER" id="PTHR24020">
    <property type="entry name" value="COLLAGEN ALPHA"/>
    <property type="match status" value="1"/>
</dbReference>
<protein>
    <recommendedName>
        <fullName evidence="1">VWFA domain-containing protein</fullName>
    </recommendedName>
</protein>
<accession>A0A3S0ZPN2</accession>
<gene>
    <name evidence="2" type="ORF">EGW08_009425</name>
</gene>
<dbReference type="Gene3D" id="3.40.50.410">
    <property type="entry name" value="von Willebrand factor, type A domain"/>
    <property type="match status" value="2"/>
</dbReference>
<dbReference type="InterPro" id="IPR036465">
    <property type="entry name" value="vWFA_dom_sf"/>
</dbReference>
<dbReference type="PRINTS" id="PR00453">
    <property type="entry name" value="VWFADOMAIN"/>
</dbReference>
<evidence type="ECO:0000259" key="1">
    <source>
        <dbReference type="PROSITE" id="PS50234"/>
    </source>
</evidence>
<name>A0A3S0ZPN2_ELYCH</name>
<feature type="domain" description="VWFA" evidence="1">
    <location>
        <begin position="130"/>
        <end position="304"/>
    </location>
</feature>
<dbReference type="SMART" id="SM00327">
    <property type="entry name" value="VWA"/>
    <property type="match status" value="1"/>
</dbReference>
<dbReference type="InterPro" id="IPR050525">
    <property type="entry name" value="ECM_Assembly_Org"/>
</dbReference>
<proteinExistence type="predicted"/>
<dbReference type="PROSITE" id="PS50234">
    <property type="entry name" value="VWFA"/>
    <property type="match status" value="2"/>
</dbReference>
<dbReference type="PANTHER" id="PTHR24020:SF84">
    <property type="entry name" value="VWFA DOMAIN-CONTAINING PROTEIN"/>
    <property type="match status" value="1"/>
</dbReference>
<sequence>MFSVSAGGRTQAADILIVMTDGRSQDTQRTLQSAQALKQQGVWIIAIGIADATDEELYGMASSPSDVFKSPNFDTLQNILDKVNARMCQVTKQQPACKTSTYGCCPDGTAFAQGPNGEGCTADQCAAQADIILVMDSSASIQPTEYAKELDFAAKIIDDFKIGPNDVRFAAIVFGSSPTKLFNLADHNSPQTLQEAIKRAPFLNSGTKTNKALEMITQDQMFSSRWGGRDFAKDIVIIITDGRSTYASWTQLAANRLKASNVTIISVGIGADVDQRELRGLASKPDDVLLASNFDSLKDIQDDVGKRTCE</sequence>